<proteinExistence type="predicted"/>
<dbReference type="Proteomes" id="UP000321222">
    <property type="component" value="Chromosome"/>
</dbReference>
<protein>
    <recommendedName>
        <fullName evidence="4">DUF4430 domain-containing protein</fullName>
    </recommendedName>
</protein>
<evidence type="ECO:0000313" key="3">
    <source>
        <dbReference type="Proteomes" id="UP000321222"/>
    </source>
</evidence>
<keyword evidence="3" id="KW-1185">Reference proteome</keyword>
<keyword evidence="1" id="KW-0732">Signal</keyword>
<dbReference type="EMBL" id="CP042831">
    <property type="protein sequence ID" value="QEE51081.1"/>
    <property type="molecule type" value="Genomic_DNA"/>
</dbReference>
<evidence type="ECO:0000313" key="2">
    <source>
        <dbReference type="EMBL" id="QEE51081.1"/>
    </source>
</evidence>
<name>A0A5B9FXN9_9FLAO</name>
<evidence type="ECO:0000256" key="1">
    <source>
        <dbReference type="SAM" id="SignalP"/>
    </source>
</evidence>
<evidence type="ECO:0008006" key="4">
    <source>
        <dbReference type="Google" id="ProtNLM"/>
    </source>
</evidence>
<feature type="signal peptide" evidence="1">
    <location>
        <begin position="1"/>
        <end position="19"/>
    </location>
</feature>
<dbReference type="OrthoDB" id="9826280at2"/>
<reference evidence="2 3" key="1">
    <citation type="submission" date="2019-08" db="EMBL/GenBank/DDBJ databases">
        <title>Flavobacterium alkalisoli sp. nov., isolated from rhizosphere soil of Suaeda salsa.</title>
        <authorList>
            <person name="Sun J.-Q."/>
            <person name="Xu L."/>
        </authorList>
    </citation>
    <scope>NUCLEOTIDE SEQUENCE [LARGE SCALE GENOMIC DNA]</scope>
    <source>
        <strain evidence="2 3">XS-5</strain>
    </source>
</reference>
<dbReference type="RefSeq" id="WP_147584519.1">
    <property type="nucleotide sequence ID" value="NZ_CP042831.1"/>
</dbReference>
<gene>
    <name evidence="2" type="ORF">FUA48_16315</name>
</gene>
<dbReference type="AlphaFoldDB" id="A0A5B9FXN9"/>
<sequence>MRKYYIFLILLFSLAAANAQSFGNSEIRVDGTYDINMLIYGVWLRQGTTGNVTMRFNQTPEGITTAVNMVKKMLADNGKSMESPDIFNSFEGSDLNRKDSGKMHYSIQAGNSRINEGWILEDGSVLQLLFGACNYEVNIINAYK</sequence>
<feature type="chain" id="PRO_5023087660" description="DUF4430 domain-containing protein" evidence="1">
    <location>
        <begin position="20"/>
        <end position="144"/>
    </location>
</feature>
<organism evidence="2 3">
    <name type="scientific">Flavobacterium alkalisoli</name>
    <dbReference type="NCBI Taxonomy" id="2602769"/>
    <lineage>
        <taxon>Bacteria</taxon>
        <taxon>Pseudomonadati</taxon>
        <taxon>Bacteroidota</taxon>
        <taxon>Flavobacteriia</taxon>
        <taxon>Flavobacteriales</taxon>
        <taxon>Flavobacteriaceae</taxon>
        <taxon>Flavobacterium</taxon>
    </lineage>
</organism>
<accession>A0A5B9FXN9</accession>
<dbReference type="KEGG" id="fak:FUA48_16315"/>